<feature type="region of interest" description="Disordered" evidence="1">
    <location>
        <begin position="168"/>
        <end position="195"/>
    </location>
</feature>
<keyword evidence="2" id="KW-0472">Membrane</keyword>
<comment type="caution">
    <text evidence="3">The sequence shown here is derived from an EMBL/GenBank/DDBJ whole genome shotgun (WGS) entry which is preliminary data.</text>
</comment>
<gene>
    <name evidence="3" type="ORF">PG997_008747</name>
</gene>
<evidence type="ECO:0000313" key="3">
    <source>
        <dbReference type="EMBL" id="KAK8080929.1"/>
    </source>
</evidence>
<proteinExistence type="predicted"/>
<dbReference type="EMBL" id="JAQQWN010000006">
    <property type="protein sequence ID" value="KAK8080929.1"/>
    <property type="molecule type" value="Genomic_DNA"/>
</dbReference>
<sequence>MASGRGHLKNHSLNTAINRKRILVCAAALLFILSMSIFSTGNEARLGALNIIPVFNLPPLPNIVSEWAAIIPLVSHLATHRDDYITTGEVALLGRVSTGLFPRLGTLSGLSRLLRRGPEFVDQASTKGGSSMTVWDVRWGSVFPAANGAASKAITKYVLNRGKESVIAMPNNSTMPNPKGTKSTNTPDLQTKASTEPRGKFLGPLKLPTFGRQPSIVSRQFRRSQVLHVLRFERGPKVNSWRLFLERLRLTLLYRIFVFLALLGVVSTLFVCGTYGTATVLLACAVSRLLCPSVQFKRTSEYLMNNENHDACMLLASHQNALEWHLYIGDRSVVDTLLNKPMIHIVAGYLRGTKVGMGFFLVILLAIDLYVRWHFRGKSLARDWLDREGISVDLKTFEFEGRETLIGSIQVWSQTEITRWMDDILVPHPRRDAWLESLANRVQGDRNNTNMRKLAASDEEWVQRATDLSIACGKILDTELNAKVV</sequence>
<protein>
    <submittedName>
        <fullName evidence="3">Uncharacterized protein</fullName>
    </submittedName>
</protein>
<keyword evidence="2" id="KW-1133">Transmembrane helix</keyword>
<evidence type="ECO:0000256" key="2">
    <source>
        <dbReference type="SAM" id="Phobius"/>
    </source>
</evidence>
<accession>A0ABR1WFI8</accession>
<keyword evidence="2" id="KW-0812">Transmembrane</keyword>
<feature type="transmembrane region" description="Helical" evidence="2">
    <location>
        <begin position="252"/>
        <end position="271"/>
    </location>
</feature>
<feature type="compositionally biased region" description="Polar residues" evidence="1">
    <location>
        <begin position="170"/>
        <end position="194"/>
    </location>
</feature>
<evidence type="ECO:0000313" key="4">
    <source>
        <dbReference type="Proteomes" id="UP001433268"/>
    </source>
</evidence>
<dbReference type="Proteomes" id="UP001433268">
    <property type="component" value="Unassembled WGS sequence"/>
</dbReference>
<organism evidence="3 4">
    <name type="scientific">Apiospora hydei</name>
    <dbReference type="NCBI Taxonomy" id="1337664"/>
    <lineage>
        <taxon>Eukaryota</taxon>
        <taxon>Fungi</taxon>
        <taxon>Dikarya</taxon>
        <taxon>Ascomycota</taxon>
        <taxon>Pezizomycotina</taxon>
        <taxon>Sordariomycetes</taxon>
        <taxon>Xylariomycetidae</taxon>
        <taxon>Amphisphaeriales</taxon>
        <taxon>Apiosporaceae</taxon>
        <taxon>Apiospora</taxon>
    </lineage>
</organism>
<reference evidence="3 4" key="1">
    <citation type="submission" date="2023-01" db="EMBL/GenBank/DDBJ databases">
        <title>Analysis of 21 Apiospora genomes using comparative genomics revels a genus with tremendous synthesis potential of carbohydrate active enzymes and secondary metabolites.</title>
        <authorList>
            <person name="Sorensen T."/>
        </authorList>
    </citation>
    <scope>NUCLEOTIDE SEQUENCE [LARGE SCALE GENOMIC DNA]</scope>
    <source>
        <strain evidence="3 4">CBS 114990</strain>
    </source>
</reference>
<name>A0ABR1WFI8_9PEZI</name>
<evidence type="ECO:0000256" key="1">
    <source>
        <dbReference type="SAM" id="MobiDB-lite"/>
    </source>
</evidence>
<keyword evidence="4" id="KW-1185">Reference proteome</keyword>
<feature type="transmembrane region" description="Helical" evidence="2">
    <location>
        <begin position="21"/>
        <end position="40"/>
    </location>
</feature>
<dbReference type="RefSeq" id="XP_066668404.1">
    <property type="nucleotide sequence ID" value="XM_066813062.1"/>
</dbReference>
<dbReference type="GeneID" id="92046122"/>
<feature type="transmembrane region" description="Helical" evidence="2">
    <location>
        <begin position="355"/>
        <end position="373"/>
    </location>
</feature>